<dbReference type="EMBL" id="BSYJ01000002">
    <property type="protein sequence ID" value="GMG86830.1"/>
    <property type="molecule type" value="Genomic_DNA"/>
</dbReference>
<evidence type="ECO:0000256" key="1">
    <source>
        <dbReference type="SAM" id="SignalP"/>
    </source>
</evidence>
<protein>
    <submittedName>
        <fullName evidence="2">Uncharacterized protein</fullName>
    </submittedName>
</protein>
<evidence type="ECO:0000313" key="3">
    <source>
        <dbReference type="Proteomes" id="UP001224392"/>
    </source>
</evidence>
<dbReference type="RefSeq" id="WP_285763428.1">
    <property type="nucleotide sequence ID" value="NZ_BSYJ01000002.1"/>
</dbReference>
<keyword evidence="3" id="KW-1185">Reference proteome</keyword>
<evidence type="ECO:0000313" key="2">
    <source>
        <dbReference type="EMBL" id="GMG86830.1"/>
    </source>
</evidence>
<gene>
    <name evidence="2" type="ORF">MNKW57_11510</name>
</gene>
<accession>A0ABQ6LXM5</accession>
<dbReference type="Proteomes" id="UP001224392">
    <property type="component" value="Unassembled WGS sequence"/>
</dbReference>
<name>A0ABQ6LXM5_9GAMM</name>
<proteinExistence type="predicted"/>
<feature type="signal peptide" evidence="1">
    <location>
        <begin position="1"/>
        <end position="18"/>
    </location>
</feature>
<keyword evidence="1" id="KW-0732">Signal</keyword>
<sequence>MKHLLILLTLLLSSEVYASAKQQDSCRDWYWPLANGNQIPVRISSCDTTDELYTEGLSLRGQNLSGRDIYFCVNLALASGMEQMLCRQLFADEKFFSMDCRDCFTRIESMTLTDFSYPSRTNNPSDNLLVSPIAATLKRDEVIAESKEESGLVGKWHLTGKLSASRVDLASNFDAQMAMKLPNGKTLEFEGHWQLDGNLLTMTFLDSEGVEGVHISMPLEAPQIDPNDEQSPLAPRVARIYSESLEQEKYLGMNEFYARGRLLNQETVLMVRK</sequence>
<organism evidence="2 3">
    <name type="scientific">Biformimicrobium ophioploci</name>
    <dbReference type="NCBI Taxonomy" id="3036711"/>
    <lineage>
        <taxon>Bacteria</taxon>
        <taxon>Pseudomonadati</taxon>
        <taxon>Pseudomonadota</taxon>
        <taxon>Gammaproteobacteria</taxon>
        <taxon>Cellvibrionales</taxon>
        <taxon>Microbulbiferaceae</taxon>
        <taxon>Biformimicrobium</taxon>
    </lineage>
</organism>
<comment type="caution">
    <text evidence="2">The sequence shown here is derived from an EMBL/GenBank/DDBJ whole genome shotgun (WGS) entry which is preliminary data.</text>
</comment>
<feature type="chain" id="PRO_5045638971" evidence="1">
    <location>
        <begin position="19"/>
        <end position="273"/>
    </location>
</feature>
<reference evidence="2 3" key="1">
    <citation type="submission" date="2023-04" db="EMBL/GenBank/DDBJ databases">
        <title>Marinobulbifer ophiurae gen. nov., sp. Nov., isolate from tissue of brittle star Ophioplocus japonicus.</title>
        <authorList>
            <person name="Kawano K."/>
            <person name="Sawayama S."/>
            <person name="Nakagawa S."/>
        </authorList>
    </citation>
    <scope>NUCLEOTIDE SEQUENCE [LARGE SCALE GENOMIC DNA]</scope>
    <source>
        <strain evidence="2 3">NKW57</strain>
    </source>
</reference>